<accession>A0A7D4HXG1</accession>
<sequence length="83" mass="8652">MKIALKLIAAYLAASLVMTVLSVVLNPPHAHLPTSVVFLTFPLVPLVTAQNIYAGNAGADGPLLGGVFLLVFGGLAWLALRSR</sequence>
<gene>
    <name evidence="2" type="ORF">FOC84_06245</name>
</gene>
<name>A0A7D4HXG1_9BURK</name>
<evidence type="ECO:0000313" key="2">
    <source>
        <dbReference type="EMBL" id="QKH34576.1"/>
    </source>
</evidence>
<dbReference type="RefSeq" id="WP_173143667.1">
    <property type="nucleotide sequence ID" value="NZ_CP053985.1"/>
</dbReference>
<dbReference type="KEGG" id="apes:FOC84_06245"/>
<keyword evidence="1" id="KW-1133">Transmembrane helix</keyword>
<keyword evidence="1" id="KW-0472">Membrane</keyword>
<feature type="transmembrane region" description="Helical" evidence="1">
    <location>
        <begin position="61"/>
        <end position="80"/>
    </location>
</feature>
<organism evidence="2 3">
    <name type="scientific">Achromobacter pestifer</name>
    <dbReference type="NCBI Taxonomy" id="1353889"/>
    <lineage>
        <taxon>Bacteria</taxon>
        <taxon>Pseudomonadati</taxon>
        <taxon>Pseudomonadota</taxon>
        <taxon>Betaproteobacteria</taxon>
        <taxon>Burkholderiales</taxon>
        <taxon>Alcaligenaceae</taxon>
        <taxon>Achromobacter</taxon>
    </lineage>
</organism>
<dbReference type="Proteomes" id="UP000500970">
    <property type="component" value="Chromosome"/>
</dbReference>
<evidence type="ECO:0000313" key="3">
    <source>
        <dbReference type="Proteomes" id="UP000500970"/>
    </source>
</evidence>
<reference evidence="2 3" key="1">
    <citation type="submission" date="2020-05" db="EMBL/GenBank/DDBJ databases">
        <title>FDA dAtabase for Regulatory Grade micrObial Sequences (FDA-ARGOS): Supporting development and validation of Infectious Disease Dx tests.</title>
        <authorList>
            <person name="Sproer C."/>
            <person name="Gronow S."/>
            <person name="Severitt S."/>
            <person name="Schroder I."/>
            <person name="Tallon L."/>
            <person name="Sadzewicz L."/>
            <person name="Zhao X."/>
            <person name="Vavikolanu K."/>
            <person name="Mehta A."/>
            <person name="Aluvathingal J."/>
            <person name="Nadendla S."/>
            <person name="Myers T."/>
            <person name="Yan Y."/>
            <person name="Sichtig H."/>
        </authorList>
    </citation>
    <scope>NUCLEOTIDE SEQUENCE [LARGE SCALE GENOMIC DNA]</scope>
    <source>
        <strain evidence="2 3">FDAARGOS_790</strain>
    </source>
</reference>
<keyword evidence="3" id="KW-1185">Reference proteome</keyword>
<protein>
    <submittedName>
        <fullName evidence="2">Uncharacterized protein</fullName>
    </submittedName>
</protein>
<dbReference type="EMBL" id="CP053985">
    <property type="protein sequence ID" value="QKH34576.1"/>
    <property type="molecule type" value="Genomic_DNA"/>
</dbReference>
<proteinExistence type="predicted"/>
<evidence type="ECO:0000256" key="1">
    <source>
        <dbReference type="SAM" id="Phobius"/>
    </source>
</evidence>
<dbReference type="AlphaFoldDB" id="A0A7D4HXG1"/>
<keyword evidence="1" id="KW-0812">Transmembrane</keyword>